<keyword evidence="1" id="KW-1185">Reference proteome</keyword>
<evidence type="ECO:0000313" key="1">
    <source>
        <dbReference type="Proteomes" id="UP000887564"/>
    </source>
</evidence>
<organism evidence="1 2">
    <name type="scientific">Parascaris equorum</name>
    <name type="common">Equine roundworm</name>
    <dbReference type="NCBI Taxonomy" id="6256"/>
    <lineage>
        <taxon>Eukaryota</taxon>
        <taxon>Metazoa</taxon>
        <taxon>Ecdysozoa</taxon>
        <taxon>Nematoda</taxon>
        <taxon>Chromadorea</taxon>
        <taxon>Rhabditida</taxon>
        <taxon>Spirurina</taxon>
        <taxon>Ascaridomorpha</taxon>
        <taxon>Ascaridoidea</taxon>
        <taxon>Ascarididae</taxon>
        <taxon>Parascaris</taxon>
    </lineage>
</organism>
<accession>A0A914R2G1</accession>
<dbReference type="WBParaSite" id="PEQ_0000063601-mRNA-1">
    <property type="protein sequence ID" value="PEQ_0000063601-mRNA-1"/>
    <property type="gene ID" value="PEQ_0000063601"/>
</dbReference>
<proteinExistence type="predicted"/>
<dbReference type="AlphaFoldDB" id="A0A914R2G1"/>
<protein>
    <submittedName>
        <fullName evidence="2">Uncharacterized protein</fullName>
    </submittedName>
</protein>
<sequence>MKQRKNSSICRLRFRKNMEILMKNTTEAKMRFS</sequence>
<evidence type="ECO:0000313" key="2">
    <source>
        <dbReference type="WBParaSite" id="PEQ_0000063601-mRNA-1"/>
    </source>
</evidence>
<reference evidence="2" key="1">
    <citation type="submission" date="2022-11" db="UniProtKB">
        <authorList>
            <consortium name="WormBaseParasite"/>
        </authorList>
    </citation>
    <scope>IDENTIFICATION</scope>
</reference>
<name>A0A914R2G1_PAREQ</name>
<dbReference type="Proteomes" id="UP000887564">
    <property type="component" value="Unplaced"/>
</dbReference>